<protein>
    <submittedName>
        <fullName evidence="1">Uncharacterized protein</fullName>
    </submittedName>
</protein>
<reference evidence="1 2" key="1">
    <citation type="submission" date="2007-01" db="EMBL/GenBank/DDBJ databases">
        <title>Complete sequence of Psychromonas ingrahamii 37.</title>
        <authorList>
            <consortium name="US DOE Joint Genome Institute"/>
            <person name="Copeland A."/>
            <person name="Lucas S."/>
            <person name="Lapidus A."/>
            <person name="Barry K."/>
            <person name="Detter J.C."/>
            <person name="Glavina del Rio T."/>
            <person name="Hammon N."/>
            <person name="Israni S."/>
            <person name="Dalin E."/>
            <person name="Tice H."/>
            <person name="Pitluck S."/>
            <person name="Thompson L.S."/>
            <person name="Brettin T."/>
            <person name="Bruce D."/>
            <person name="Han C."/>
            <person name="Tapia R."/>
            <person name="Schmutz J."/>
            <person name="Larimer F."/>
            <person name="Land M."/>
            <person name="Hauser L."/>
            <person name="Kyrpides N."/>
            <person name="Ivanova N."/>
            <person name="Staley J."/>
            <person name="Richardson P."/>
        </authorList>
    </citation>
    <scope>NUCLEOTIDE SEQUENCE [LARGE SCALE GENOMIC DNA]</scope>
    <source>
        <strain evidence="1 2">37</strain>
    </source>
</reference>
<gene>
    <name evidence="1" type="ordered locus">Ping_1224</name>
</gene>
<dbReference type="KEGG" id="pin:Ping_1224"/>
<sequence length="52" mass="5995">MAEDGARNLATVRRSLLNLIKEHLLKDSVVGKIQLSCWDTEFSLEILFFLLF</sequence>
<dbReference type="EMBL" id="CP000510">
    <property type="protein sequence ID" value="ABM03055.1"/>
    <property type="molecule type" value="Genomic_DNA"/>
</dbReference>
<organism evidence="1 2">
    <name type="scientific">Psychromonas ingrahamii (strain DSM 17664 / CCUG 51855 / 37)</name>
    <dbReference type="NCBI Taxonomy" id="357804"/>
    <lineage>
        <taxon>Bacteria</taxon>
        <taxon>Pseudomonadati</taxon>
        <taxon>Pseudomonadota</taxon>
        <taxon>Gammaproteobacteria</taxon>
        <taxon>Alteromonadales</taxon>
        <taxon>Psychromonadaceae</taxon>
        <taxon>Psychromonas</taxon>
    </lineage>
</organism>
<evidence type="ECO:0000313" key="1">
    <source>
        <dbReference type="EMBL" id="ABM03055.1"/>
    </source>
</evidence>
<dbReference type="eggNOG" id="COG5433">
    <property type="taxonomic scope" value="Bacteria"/>
</dbReference>
<dbReference type="AlphaFoldDB" id="A1SU90"/>
<evidence type="ECO:0000313" key="2">
    <source>
        <dbReference type="Proteomes" id="UP000000639"/>
    </source>
</evidence>
<accession>A1SU90</accession>
<proteinExistence type="predicted"/>
<keyword evidence="2" id="KW-1185">Reference proteome</keyword>
<dbReference type="HOGENOM" id="CLU_3083901_0_0_6"/>
<dbReference type="Proteomes" id="UP000000639">
    <property type="component" value="Chromosome"/>
</dbReference>
<name>A1SU90_PSYIN</name>